<evidence type="ECO:0000256" key="7">
    <source>
        <dbReference type="ARBA" id="ARBA00023125"/>
    </source>
</evidence>
<dbReference type="SMART" id="SM00976">
    <property type="entry name" value="Telo_bind"/>
    <property type="match status" value="1"/>
</dbReference>
<sequence length="614" mass="69127">MVPPGYVDITTALYSRGSVNVIGVVVDVFGDVFRTGGSSVCITFTLKDTNLDNGHSWDGLKIKYFNDDRASLPPVKERDVVLLQDLRVRTFNGKTIAVASQHETVPWAIYRQESDARTTAAPISGPEPFEPSQLEKKYALALLKRASSVDATGHLRAVEAYKSSQVVQASVSNPKPGGKQFALIKDIVARTYVILVCEVLSISVNDSEKVIIDVTDYTPNDGLSDGGADDGDGREGDSFNYLTRPKRKRNGPLGRMTLRITLWDPHAAFARVNIRPNHFVYLNNVHVKRGRIYDNLEASMHTDRHYPDKICITKVSPSNDERARALLDRRKEYWAKHYSKEDVQEENTEKPAGSKKAKQNKGQKKQEKKKEEGQKPLEISRKTRLNEHIKAMNVSIKCKRLEDILTNKSHEYKTPEGIEYRLPFQNICYRSDIRVVDFFPPNLEDFAVPEEPDNGKLAASDGEGLDTSSDPKSFIRWEWRFCLLVENSTPPGPGVPNERIRLYVSGPDAECLLGLDPVDLRRKKSSLRELRERLFILWGDLEERKSQAAAEGKTDPQSWGPVSSVPFTCCIKEYGVRCSHGDGEDADDSKLGCKYEGCFGWERRLGMFQTTIHS</sequence>
<keyword evidence="12" id="KW-1185">Reference proteome</keyword>
<evidence type="ECO:0000256" key="4">
    <source>
        <dbReference type="ARBA" id="ARBA00015253"/>
    </source>
</evidence>
<protein>
    <recommendedName>
        <fullName evidence="4">Protection of telomeres protein 1</fullName>
    </recommendedName>
</protein>
<accession>A0A1E3BGP6</accession>
<comment type="caution">
    <text evidence="11">The sequence shown here is derived from an EMBL/GenBank/DDBJ whole genome shotgun (WGS) entry which is preliminary data.</text>
</comment>
<keyword evidence="8" id="KW-0539">Nucleus</keyword>
<dbReference type="AlphaFoldDB" id="A0A1E3BGP6"/>
<feature type="compositionally biased region" description="Basic and acidic residues" evidence="9">
    <location>
        <begin position="364"/>
        <end position="381"/>
    </location>
</feature>
<dbReference type="Pfam" id="PF16686">
    <property type="entry name" value="POT1PC"/>
    <property type="match status" value="1"/>
</dbReference>
<comment type="similarity">
    <text evidence="3">Belongs to the telombin family.</text>
</comment>
<gene>
    <name evidence="11" type="ORF">SI65_04551</name>
</gene>
<dbReference type="Gene3D" id="2.40.50.140">
    <property type="entry name" value="Nucleic acid-binding proteins"/>
    <property type="match status" value="2"/>
</dbReference>
<evidence type="ECO:0000256" key="3">
    <source>
        <dbReference type="ARBA" id="ARBA00008442"/>
    </source>
</evidence>
<dbReference type="InterPro" id="IPR028389">
    <property type="entry name" value="POT1"/>
</dbReference>
<feature type="compositionally biased region" description="Basic residues" evidence="9">
    <location>
        <begin position="353"/>
        <end position="363"/>
    </location>
</feature>
<keyword evidence="7" id="KW-0238">DNA-binding</keyword>
<evidence type="ECO:0000313" key="11">
    <source>
        <dbReference type="EMBL" id="ODM19566.1"/>
    </source>
</evidence>
<dbReference type="SUPFAM" id="SSF50249">
    <property type="entry name" value="Nucleic acid-binding proteins"/>
    <property type="match status" value="2"/>
</dbReference>
<dbReference type="InterPro" id="IPR011564">
    <property type="entry name" value="Telomer_end-bd_POT1/Cdc13"/>
</dbReference>
<organism evidence="11 12">
    <name type="scientific">Aspergillus cristatus</name>
    <name type="common">Chinese Fuzhuan brick tea-fermentation fungus</name>
    <name type="synonym">Eurotium cristatum</name>
    <dbReference type="NCBI Taxonomy" id="573508"/>
    <lineage>
        <taxon>Eukaryota</taxon>
        <taxon>Fungi</taxon>
        <taxon>Dikarya</taxon>
        <taxon>Ascomycota</taxon>
        <taxon>Pezizomycotina</taxon>
        <taxon>Eurotiomycetes</taxon>
        <taxon>Eurotiomycetidae</taxon>
        <taxon>Eurotiales</taxon>
        <taxon>Aspergillaceae</taxon>
        <taxon>Aspergillus</taxon>
        <taxon>Aspergillus subgen. Aspergillus</taxon>
    </lineage>
</organism>
<evidence type="ECO:0000256" key="6">
    <source>
        <dbReference type="ARBA" id="ARBA00022895"/>
    </source>
</evidence>
<dbReference type="GO" id="GO:0016233">
    <property type="term" value="P:telomere capping"/>
    <property type="evidence" value="ECO:0007669"/>
    <property type="project" value="TreeGrafter"/>
</dbReference>
<dbReference type="Proteomes" id="UP000094569">
    <property type="component" value="Unassembled WGS sequence"/>
</dbReference>
<name>A0A1E3BGP6_ASPCR</name>
<evidence type="ECO:0000256" key="1">
    <source>
        <dbReference type="ARBA" id="ARBA00004123"/>
    </source>
</evidence>
<evidence type="ECO:0000256" key="5">
    <source>
        <dbReference type="ARBA" id="ARBA00022454"/>
    </source>
</evidence>
<evidence type="ECO:0000256" key="8">
    <source>
        <dbReference type="ARBA" id="ARBA00023242"/>
    </source>
</evidence>
<dbReference type="GO" id="GO:0098505">
    <property type="term" value="F:G-rich strand telomeric DNA binding"/>
    <property type="evidence" value="ECO:0007669"/>
    <property type="project" value="TreeGrafter"/>
</dbReference>
<feature type="domain" description="Telomeric single stranded DNA binding POT1/Cdc13" evidence="10">
    <location>
        <begin position="6"/>
        <end position="147"/>
    </location>
</feature>
<dbReference type="OrthoDB" id="2186770at2759"/>
<keyword evidence="5" id="KW-0158">Chromosome</keyword>
<comment type="subcellular location">
    <subcellularLocation>
        <location evidence="2">Chromosome</location>
        <location evidence="2">Telomere</location>
    </subcellularLocation>
    <subcellularLocation>
        <location evidence="1">Nucleus</location>
    </subcellularLocation>
</comment>
<feature type="region of interest" description="Disordered" evidence="9">
    <location>
        <begin position="340"/>
        <end position="381"/>
    </location>
</feature>
<reference evidence="11 12" key="1">
    <citation type="journal article" date="2016" name="BMC Genomics">
        <title>Comparative genomic and transcriptomic analyses of the Fuzhuan brick tea-fermentation fungus Aspergillus cristatus.</title>
        <authorList>
            <person name="Ge Y."/>
            <person name="Wang Y."/>
            <person name="Liu Y."/>
            <person name="Tan Y."/>
            <person name="Ren X."/>
            <person name="Zhang X."/>
            <person name="Hyde K.D."/>
            <person name="Liu Y."/>
            <person name="Liu Z."/>
        </authorList>
    </citation>
    <scope>NUCLEOTIDE SEQUENCE [LARGE SCALE GENOMIC DNA]</scope>
    <source>
        <strain evidence="11 12">GZAAS20.1005</strain>
    </source>
</reference>
<dbReference type="Pfam" id="PF02765">
    <property type="entry name" value="POT1"/>
    <property type="match status" value="1"/>
</dbReference>
<dbReference type="GO" id="GO:0032210">
    <property type="term" value="P:regulation of telomere maintenance via telomerase"/>
    <property type="evidence" value="ECO:0007669"/>
    <property type="project" value="TreeGrafter"/>
</dbReference>
<proteinExistence type="inferred from homology"/>
<evidence type="ECO:0000256" key="2">
    <source>
        <dbReference type="ARBA" id="ARBA00004574"/>
    </source>
</evidence>
<dbReference type="GO" id="GO:0000783">
    <property type="term" value="C:nuclear telomere cap complex"/>
    <property type="evidence" value="ECO:0007669"/>
    <property type="project" value="TreeGrafter"/>
</dbReference>
<evidence type="ECO:0000256" key="9">
    <source>
        <dbReference type="SAM" id="MobiDB-lite"/>
    </source>
</evidence>
<evidence type="ECO:0000259" key="10">
    <source>
        <dbReference type="SMART" id="SM00976"/>
    </source>
</evidence>
<dbReference type="InterPro" id="IPR032042">
    <property type="entry name" value="POT1PC"/>
</dbReference>
<feature type="region of interest" description="Disordered" evidence="9">
    <location>
        <begin position="449"/>
        <end position="469"/>
    </location>
</feature>
<dbReference type="STRING" id="573508.A0A1E3BGP6"/>
<dbReference type="VEuPathDB" id="FungiDB:SI65_04551"/>
<dbReference type="CDD" id="cd04497">
    <property type="entry name" value="hPOT1_OB1_like"/>
    <property type="match status" value="1"/>
</dbReference>
<dbReference type="PANTHER" id="PTHR14513">
    <property type="entry name" value="PROTECTION OF TELOMERES 1"/>
    <property type="match status" value="1"/>
</dbReference>
<dbReference type="EMBL" id="JXNT01000004">
    <property type="protein sequence ID" value="ODM19566.1"/>
    <property type="molecule type" value="Genomic_DNA"/>
</dbReference>
<keyword evidence="6" id="KW-0779">Telomere</keyword>
<dbReference type="InterPro" id="IPR012340">
    <property type="entry name" value="NA-bd_OB-fold"/>
</dbReference>
<dbReference type="PANTHER" id="PTHR14513:SF0">
    <property type="entry name" value="PROTECTION OF TELOMERES PROTEIN 1"/>
    <property type="match status" value="1"/>
</dbReference>
<dbReference type="GO" id="GO:0010521">
    <property type="term" value="F:telomerase inhibitor activity"/>
    <property type="evidence" value="ECO:0007669"/>
    <property type="project" value="TreeGrafter"/>
</dbReference>
<dbReference type="FunFam" id="2.40.50.140:FF:000303">
    <property type="entry name" value="Protection of telomeres protein 1"/>
    <property type="match status" value="1"/>
</dbReference>
<evidence type="ECO:0000313" key="12">
    <source>
        <dbReference type="Proteomes" id="UP000094569"/>
    </source>
</evidence>